<dbReference type="EMBL" id="AORV01000033">
    <property type="protein sequence ID" value="EMS71832.1"/>
    <property type="molecule type" value="Genomic_DNA"/>
</dbReference>
<feature type="transmembrane region" description="Helical" evidence="9">
    <location>
        <begin position="400"/>
        <end position="424"/>
    </location>
</feature>
<dbReference type="InterPro" id="IPR005791">
    <property type="entry name" value="SecD"/>
</dbReference>
<comment type="subunit">
    <text evidence="9">Forms a complex with SecF. Part of the essential Sec protein translocation apparatus which comprises SecA, SecYEG and auxiliary proteins SecDF. Other proteins may also be involved.</text>
</comment>
<dbReference type="Gene3D" id="3.30.70.3400">
    <property type="match status" value="1"/>
</dbReference>
<dbReference type="GO" id="GO:0043952">
    <property type="term" value="P:protein transport by the Sec complex"/>
    <property type="evidence" value="ECO:0007669"/>
    <property type="project" value="UniProtKB-UniRule"/>
</dbReference>
<dbReference type="InterPro" id="IPR054384">
    <property type="entry name" value="SecDF_P1_head"/>
</dbReference>
<dbReference type="STRING" id="1195236.CTER_2249"/>
<gene>
    <name evidence="9" type="primary">secD</name>
    <name evidence="12" type="ORF">CTER_2249</name>
</gene>
<evidence type="ECO:0000313" key="13">
    <source>
        <dbReference type="Proteomes" id="UP000014155"/>
    </source>
</evidence>
<dbReference type="InterPro" id="IPR001036">
    <property type="entry name" value="Acrflvin-R"/>
</dbReference>
<dbReference type="GO" id="GO:0005886">
    <property type="term" value="C:plasma membrane"/>
    <property type="evidence" value="ECO:0007669"/>
    <property type="project" value="UniProtKB-SubCell"/>
</dbReference>
<comment type="function">
    <text evidence="9">Part of the Sec protein translocase complex. Interacts with the SecYEG preprotein conducting channel. SecDF uses the proton motive force (PMF) to complete protein translocation after the ATP-dependent function of SecA.</text>
</comment>
<name>S0FJE0_RUMCE</name>
<evidence type="ECO:0000256" key="2">
    <source>
        <dbReference type="ARBA" id="ARBA00022448"/>
    </source>
</evidence>
<feature type="transmembrane region" description="Helical" evidence="9">
    <location>
        <begin position="273"/>
        <end position="294"/>
    </location>
</feature>
<keyword evidence="4 9" id="KW-0812">Transmembrane</keyword>
<feature type="transmembrane region" description="Helical" evidence="9">
    <location>
        <begin position="12"/>
        <end position="31"/>
    </location>
</feature>
<dbReference type="NCBIfam" id="TIGR01129">
    <property type="entry name" value="secD"/>
    <property type="match status" value="1"/>
</dbReference>
<keyword evidence="3 9" id="KW-1003">Cell membrane</keyword>
<keyword evidence="13" id="KW-1185">Reference proteome</keyword>
<keyword evidence="2 9" id="KW-0813">Transport</keyword>
<evidence type="ECO:0000259" key="10">
    <source>
        <dbReference type="Pfam" id="PF02355"/>
    </source>
</evidence>
<dbReference type="GO" id="GO:0015450">
    <property type="term" value="F:protein-transporting ATPase activity"/>
    <property type="evidence" value="ECO:0007669"/>
    <property type="project" value="InterPro"/>
</dbReference>
<dbReference type="SUPFAM" id="SSF82866">
    <property type="entry name" value="Multidrug efflux transporter AcrB transmembrane domain"/>
    <property type="match status" value="1"/>
</dbReference>
<keyword evidence="5 9" id="KW-0653">Protein transport</keyword>
<dbReference type="PANTHER" id="PTHR30081:SF1">
    <property type="entry name" value="PROTEIN TRANSLOCASE SUBUNIT SECD"/>
    <property type="match status" value="1"/>
</dbReference>
<dbReference type="GO" id="GO:0006605">
    <property type="term" value="P:protein targeting"/>
    <property type="evidence" value="ECO:0007669"/>
    <property type="project" value="UniProtKB-UniRule"/>
</dbReference>
<dbReference type="RefSeq" id="WP_004625813.1">
    <property type="nucleotide sequence ID" value="NZ_AORV01000033.1"/>
</dbReference>
<feature type="domain" description="SecDF P1 head subdomain" evidence="11">
    <location>
        <begin position="152"/>
        <end position="254"/>
    </location>
</feature>
<keyword evidence="6 9" id="KW-1133">Transmembrane helix</keyword>
<evidence type="ECO:0000313" key="12">
    <source>
        <dbReference type="EMBL" id="EMS71832.1"/>
    </source>
</evidence>
<dbReference type="Gene3D" id="3.30.1360.200">
    <property type="match status" value="1"/>
</dbReference>
<dbReference type="Pfam" id="PF02355">
    <property type="entry name" value="SecD_SecF_C"/>
    <property type="match status" value="1"/>
</dbReference>
<evidence type="ECO:0000259" key="11">
    <source>
        <dbReference type="Pfam" id="PF22599"/>
    </source>
</evidence>
<protein>
    <recommendedName>
        <fullName evidence="9">Protein translocase subunit SecD</fullName>
    </recommendedName>
</protein>
<dbReference type="Gene3D" id="1.20.1640.10">
    <property type="entry name" value="Multidrug efflux transporter AcrB transmembrane domain"/>
    <property type="match status" value="1"/>
</dbReference>
<dbReference type="Pfam" id="PF22599">
    <property type="entry name" value="SecDF_P1_head"/>
    <property type="match status" value="1"/>
</dbReference>
<comment type="subcellular location">
    <subcellularLocation>
        <location evidence="1 9">Cell membrane</location>
        <topology evidence="1 9">Multi-pass membrane protein</topology>
    </subcellularLocation>
</comment>
<dbReference type="FunFam" id="1.20.1640.10:FF:000004">
    <property type="entry name" value="Protein translocase subunit SecD"/>
    <property type="match status" value="1"/>
</dbReference>
<dbReference type="InterPro" id="IPR022813">
    <property type="entry name" value="SecD/SecF_arch_bac"/>
</dbReference>
<feature type="transmembrane region" description="Helical" evidence="9">
    <location>
        <begin position="372"/>
        <end position="394"/>
    </location>
</feature>
<evidence type="ECO:0000256" key="7">
    <source>
        <dbReference type="ARBA" id="ARBA00023010"/>
    </source>
</evidence>
<evidence type="ECO:0000256" key="8">
    <source>
        <dbReference type="ARBA" id="ARBA00023136"/>
    </source>
</evidence>
<sequence>MRGSNAVKFFSILVITGILTWIAAFGSFAGFDIPGAKDIRPGIDIQGGVDAKLYAITEDGKKPSEKDLDSARFTIEKRLDSNNIFDRVVTVDYQKGYVLVQIPHKKGESFDPQKSIEEIGKTALLTFQEVDETKKNADGTYIPADPTKEDEKKRIILQGQDIKDATSEPSQDGSGFQISLKMSDEGAKKFAEATARLVGRPIAIFMDNKQISAPVVNEAIPNGTARISLNGTPANEQKAEAKELAGLIKSGALPFKLEAKQVNNISPTLGSNALSVSIEAFVVAFILICIFMVGYYRLPGFIAAIALFLHTVMELLALSWMHITVTLPGIAGLILTIGMAVDANVIIFERIKEEIRDGKTLRTAIEVGFKRAFSAVLDGNITTIIAALVLLKFGTGPIQSFAYTLLIGVILSFITAVTATRLMLNAVSDLDIAKHPVLYGVSARLKGGKANG</sequence>
<feature type="domain" description="Protein export membrane protein SecD/SecF C-terminal" evidence="10">
    <location>
        <begin position="256"/>
        <end position="417"/>
    </location>
</feature>
<proteinExistence type="inferred from homology"/>
<evidence type="ECO:0000256" key="5">
    <source>
        <dbReference type="ARBA" id="ARBA00022927"/>
    </source>
</evidence>
<keyword evidence="8 9" id="KW-0472">Membrane</keyword>
<evidence type="ECO:0000256" key="9">
    <source>
        <dbReference type="HAMAP-Rule" id="MF_01463"/>
    </source>
</evidence>
<dbReference type="eggNOG" id="COG0342">
    <property type="taxonomic scope" value="Bacteria"/>
</dbReference>
<dbReference type="InterPro" id="IPR048634">
    <property type="entry name" value="SecD_SecF_C"/>
</dbReference>
<dbReference type="NCBIfam" id="TIGR00916">
    <property type="entry name" value="2A0604s01"/>
    <property type="match status" value="1"/>
</dbReference>
<evidence type="ECO:0000256" key="3">
    <source>
        <dbReference type="ARBA" id="ARBA00022475"/>
    </source>
</evidence>
<keyword evidence="7 9" id="KW-0811">Translocation</keyword>
<dbReference type="GO" id="GO:0065002">
    <property type="term" value="P:intracellular protein transmembrane transport"/>
    <property type="evidence" value="ECO:0007669"/>
    <property type="project" value="UniProtKB-UniRule"/>
</dbReference>
<evidence type="ECO:0000256" key="1">
    <source>
        <dbReference type="ARBA" id="ARBA00004651"/>
    </source>
</evidence>
<comment type="similarity">
    <text evidence="9">Belongs to the SecD/SecF family. SecD subfamily.</text>
</comment>
<dbReference type="PANTHER" id="PTHR30081">
    <property type="entry name" value="PROTEIN-EXPORT MEMBRANE PROTEIN SEC"/>
    <property type="match status" value="1"/>
</dbReference>
<feature type="transmembrane region" description="Helical" evidence="9">
    <location>
        <begin position="329"/>
        <end position="351"/>
    </location>
</feature>
<feature type="transmembrane region" description="Helical" evidence="9">
    <location>
        <begin position="301"/>
        <end position="323"/>
    </location>
</feature>
<dbReference type="InterPro" id="IPR055344">
    <property type="entry name" value="SecD_SecF_C_bact"/>
</dbReference>
<organism evidence="12 13">
    <name type="scientific">Ruminiclostridium cellobioparum subsp. termitidis CT1112</name>
    <dbReference type="NCBI Taxonomy" id="1195236"/>
    <lineage>
        <taxon>Bacteria</taxon>
        <taxon>Bacillati</taxon>
        <taxon>Bacillota</taxon>
        <taxon>Clostridia</taxon>
        <taxon>Eubacteriales</taxon>
        <taxon>Oscillospiraceae</taxon>
        <taxon>Ruminiclostridium</taxon>
    </lineage>
</organism>
<evidence type="ECO:0000256" key="4">
    <source>
        <dbReference type="ARBA" id="ARBA00022692"/>
    </source>
</evidence>
<dbReference type="Proteomes" id="UP000014155">
    <property type="component" value="Unassembled WGS sequence"/>
</dbReference>
<evidence type="ECO:0000256" key="6">
    <source>
        <dbReference type="ARBA" id="ARBA00022989"/>
    </source>
</evidence>
<dbReference type="PATRIC" id="fig|1195236.3.peg.2553"/>
<accession>S0FJE0</accession>
<reference evidence="12 13" key="1">
    <citation type="journal article" date="2013" name="Genome Announc.">
        <title>Draft Genome Sequence of the Cellulolytic, Mesophilic, Anaerobic Bacterium Clostridium termitidis Strain CT1112 (DSM 5398).</title>
        <authorList>
            <person name="Lal S."/>
            <person name="Ramachandran U."/>
            <person name="Zhang X."/>
            <person name="Munir R."/>
            <person name="Sparling R."/>
            <person name="Levin D.B."/>
        </authorList>
    </citation>
    <scope>NUCLEOTIDE SEQUENCE [LARGE SCALE GENOMIC DNA]</scope>
    <source>
        <strain evidence="12 13">CT1112</strain>
    </source>
</reference>
<comment type="caution">
    <text evidence="12">The sequence shown here is derived from an EMBL/GenBank/DDBJ whole genome shotgun (WGS) entry which is preliminary data.</text>
</comment>
<dbReference type="PRINTS" id="PR00702">
    <property type="entry name" value="ACRIFLAVINRP"/>
</dbReference>
<dbReference type="HAMAP" id="MF_01463_B">
    <property type="entry name" value="SecD_B"/>
    <property type="match status" value="1"/>
</dbReference>
<dbReference type="AlphaFoldDB" id="S0FJE0"/>